<dbReference type="Pfam" id="PF12796">
    <property type="entry name" value="Ank_2"/>
    <property type="match status" value="4"/>
</dbReference>
<feature type="repeat" description="ANK" evidence="3">
    <location>
        <begin position="614"/>
        <end position="646"/>
    </location>
</feature>
<keyword evidence="2 3" id="KW-0040">ANK repeat</keyword>
<dbReference type="OrthoDB" id="4450538at2759"/>
<dbReference type="SUPFAM" id="SSF48403">
    <property type="entry name" value="Ankyrin repeat"/>
    <property type="match status" value="2"/>
</dbReference>
<evidence type="ECO:0000256" key="2">
    <source>
        <dbReference type="ARBA" id="ARBA00023043"/>
    </source>
</evidence>
<organism evidence="4 5">
    <name type="scientific">Polytolypa hystricis (strain UAMH7299)</name>
    <dbReference type="NCBI Taxonomy" id="1447883"/>
    <lineage>
        <taxon>Eukaryota</taxon>
        <taxon>Fungi</taxon>
        <taxon>Dikarya</taxon>
        <taxon>Ascomycota</taxon>
        <taxon>Pezizomycotina</taxon>
        <taxon>Eurotiomycetes</taxon>
        <taxon>Eurotiomycetidae</taxon>
        <taxon>Onygenales</taxon>
        <taxon>Onygenales incertae sedis</taxon>
        <taxon>Polytolypa</taxon>
    </lineage>
</organism>
<feature type="repeat" description="ANK" evidence="3">
    <location>
        <begin position="548"/>
        <end position="580"/>
    </location>
</feature>
<dbReference type="EMBL" id="PDNA01000046">
    <property type="protein sequence ID" value="PGH19532.1"/>
    <property type="molecule type" value="Genomic_DNA"/>
</dbReference>
<dbReference type="Proteomes" id="UP000224634">
    <property type="component" value="Unassembled WGS sequence"/>
</dbReference>
<dbReference type="STRING" id="1447883.A0A2B7YF75"/>
<evidence type="ECO:0000313" key="4">
    <source>
        <dbReference type="EMBL" id="PGH19532.1"/>
    </source>
</evidence>
<feature type="repeat" description="ANK" evidence="3">
    <location>
        <begin position="283"/>
        <end position="311"/>
    </location>
</feature>
<feature type="repeat" description="ANK" evidence="3">
    <location>
        <begin position="382"/>
        <end position="414"/>
    </location>
</feature>
<keyword evidence="1" id="KW-0677">Repeat</keyword>
<proteinExistence type="predicted"/>
<feature type="repeat" description="ANK" evidence="3">
    <location>
        <begin position="482"/>
        <end position="514"/>
    </location>
</feature>
<dbReference type="InterPro" id="IPR002110">
    <property type="entry name" value="Ankyrin_rpt"/>
</dbReference>
<dbReference type="SMART" id="SM00248">
    <property type="entry name" value="ANK"/>
    <property type="match status" value="16"/>
</dbReference>
<evidence type="ECO:0000313" key="5">
    <source>
        <dbReference type="Proteomes" id="UP000224634"/>
    </source>
</evidence>
<gene>
    <name evidence="4" type="ORF">AJ80_03867</name>
</gene>
<feature type="repeat" description="ANK" evidence="3">
    <location>
        <begin position="312"/>
        <end position="344"/>
    </location>
</feature>
<feature type="repeat" description="ANK" evidence="3">
    <location>
        <begin position="515"/>
        <end position="547"/>
    </location>
</feature>
<dbReference type="InterPro" id="IPR036770">
    <property type="entry name" value="Ankyrin_rpt-contain_sf"/>
</dbReference>
<sequence>MLSLLRDQILPLVTPLLLKCAESSTALIKIDKWDDVAIPRNSLLLPLLDIEKDLRSLLYSVLQRETTSLNPSQIIERTCSSLILQGCTRSVSVLDQKLKLYASNKLVSWNDVLKLLGKYRLHVESLAALISNTSTIHDYEYFLQQIETDAEESQRQFEIYCHYDTASDPPLSSDQYQGNALNSEQEHTLNGETTSRPPDPTHLMCEGYRSGLKLGRKKEREKIFSILKAIEIPTDEPLEGHSSWLMRAVEKKSMDGVNLLIELGANVNQLSVRKDSGKIRDLPLCVAARSGYDGILETLLANGAEVNARTEFGNNALLSAAGAGKTSTIRILLEKNAAIDMMSTSETQRGFTSLMRSVHSGHKDAIKLLAAENANPDIYNNRGESLLHIAVQQGRPDIIDLVIEMRTQIGAQDKDGNTAVHLAASKNMTEAARCLIGKMNSILEIRNNKKQTPLHLAIQAKRRKLVDLFLEYQQPLDAEDQDKKTPLHYAVDTKSSEIVRALLKRKPPLGSKDKADKTPLHYAIESKNPDIVEMLLESNPSLGTGDKNKQTPLHHAVILRNLKTIELLLNHWAPLYSADSQGKTPLHHAIESGNKNVVDILLKYRSPINLHDNNGKTALHYAVEHRKPDIVQLLLLNNARPDVKDISGKTTLHYVMEMYKKTESDSIRLLQEFLKFHNKNKPFYPDFPVLSKAVRNAKLGHIAEICRRDPKLINVVPDKSTKFQPALHEAIKLGSSELVNVLCKYSETNRNLRDLSGNTPLHQAVISGQHQLIPLLKADMELPNSKNGLLPLHLATQRQELEVVKELLKQGADPRARISGEECWKCKALPKVVKGMNARCLLVKIPTENRKTGIYKQIDDCLYLAINPHKK</sequence>
<protein>
    <submittedName>
        <fullName evidence="4">Uncharacterized protein</fullName>
    </submittedName>
</protein>
<name>A0A2B7YF75_POLH7</name>
<feature type="repeat" description="ANK" evidence="3">
    <location>
        <begin position="349"/>
        <end position="381"/>
    </location>
</feature>
<feature type="repeat" description="ANK" evidence="3">
    <location>
        <begin position="787"/>
        <end position="819"/>
    </location>
</feature>
<feature type="repeat" description="ANK" evidence="3">
    <location>
        <begin position="449"/>
        <end position="481"/>
    </location>
</feature>
<dbReference type="PANTHER" id="PTHR24171">
    <property type="entry name" value="ANKYRIN REPEAT DOMAIN-CONTAINING PROTEIN 39-RELATED"/>
    <property type="match status" value="1"/>
</dbReference>
<keyword evidence="5" id="KW-1185">Reference proteome</keyword>
<reference evidence="4 5" key="1">
    <citation type="submission" date="2017-10" db="EMBL/GenBank/DDBJ databases">
        <title>Comparative genomics in systemic dimorphic fungi from Ajellomycetaceae.</title>
        <authorList>
            <person name="Munoz J.F."/>
            <person name="Mcewen J.G."/>
            <person name="Clay O.K."/>
            <person name="Cuomo C.A."/>
        </authorList>
    </citation>
    <scope>NUCLEOTIDE SEQUENCE [LARGE SCALE GENOMIC DNA]</scope>
    <source>
        <strain evidence="4 5">UAMH7299</strain>
    </source>
</reference>
<evidence type="ECO:0000256" key="3">
    <source>
        <dbReference type="PROSITE-ProRule" id="PRU00023"/>
    </source>
</evidence>
<feature type="repeat" description="ANK" evidence="3">
    <location>
        <begin position="581"/>
        <end position="613"/>
    </location>
</feature>
<accession>A0A2B7YF75</accession>
<dbReference type="AlphaFoldDB" id="A0A2B7YF75"/>
<evidence type="ECO:0000256" key="1">
    <source>
        <dbReference type="ARBA" id="ARBA00022737"/>
    </source>
</evidence>
<dbReference type="Gene3D" id="1.25.40.20">
    <property type="entry name" value="Ankyrin repeat-containing domain"/>
    <property type="match status" value="4"/>
</dbReference>
<comment type="caution">
    <text evidence="4">The sequence shown here is derived from an EMBL/GenBank/DDBJ whole genome shotgun (WGS) entry which is preliminary data.</text>
</comment>
<feature type="repeat" description="ANK" evidence="3">
    <location>
        <begin position="756"/>
        <end position="776"/>
    </location>
</feature>
<dbReference type="PROSITE" id="PS50088">
    <property type="entry name" value="ANK_REPEAT"/>
    <property type="match status" value="12"/>
</dbReference>
<dbReference type="Pfam" id="PF00023">
    <property type="entry name" value="Ank"/>
    <property type="match status" value="3"/>
</dbReference>
<dbReference type="PROSITE" id="PS50297">
    <property type="entry name" value="ANK_REP_REGION"/>
    <property type="match status" value="7"/>
</dbReference>
<dbReference type="PRINTS" id="PR01415">
    <property type="entry name" value="ANKYRIN"/>
</dbReference>